<dbReference type="PANTHER" id="PTHR43570">
    <property type="entry name" value="ALDEHYDE DEHYDROGENASE"/>
    <property type="match status" value="1"/>
</dbReference>
<dbReference type="GO" id="GO:0006081">
    <property type="term" value="P:aldehyde metabolic process"/>
    <property type="evidence" value="ECO:0007669"/>
    <property type="project" value="InterPro"/>
</dbReference>
<dbReference type="PANTHER" id="PTHR43570:SF16">
    <property type="entry name" value="ALDEHYDE DEHYDROGENASE TYPE III, ISOFORM Q"/>
    <property type="match status" value="1"/>
</dbReference>
<dbReference type="SUPFAM" id="SSF53720">
    <property type="entry name" value="ALDH-like"/>
    <property type="match status" value="1"/>
</dbReference>
<evidence type="ECO:0000256" key="4">
    <source>
        <dbReference type="PIRNR" id="PIRNR036492"/>
    </source>
</evidence>
<keyword evidence="8" id="KW-0812">Transmembrane</keyword>
<keyword evidence="8" id="KW-1133">Transmembrane helix</keyword>
<evidence type="ECO:0000256" key="5">
    <source>
        <dbReference type="PIRSR" id="PIRSR036492-1"/>
    </source>
</evidence>
<reference evidence="10" key="1">
    <citation type="submission" date="2021-01" db="UniProtKB">
        <authorList>
            <consortium name="EnsemblMetazoa"/>
        </authorList>
    </citation>
    <scope>IDENTIFICATION</scope>
</reference>
<protein>
    <recommendedName>
        <fullName evidence="4">Aldehyde dehydrogenase</fullName>
    </recommendedName>
</protein>
<evidence type="ECO:0000313" key="11">
    <source>
        <dbReference type="Proteomes" id="UP000594260"/>
    </source>
</evidence>
<dbReference type="InterPro" id="IPR015590">
    <property type="entry name" value="Aldehyde_DH_dom"/>
</dbReference>
<dbReference type="InParanoid" id="A0A7M7JH08"/>
<dbReference type="RefSeq" id="XP_022651672.1">
    <property type="nucleotide sequence ID" value="XM_022795937.1"/>
</dbReference>
<feature type="active site" evidence="5 6">
    <location>
        <position position="226"/>
    </location>
</feature>
<dbReference type="InterPro" id="IPR016163">
    <property type="entry name" value="Ald_DH_C"/>
</dbReference>
<dbReference type="FunFam" id="3.40.605.10:FF:000004">
    <property type="entry name" value="Aldehyde dehydrogenase"/>
    <property type="match status" value="1"/>
</dbReference>
<proteinExistence type="inferred from homology"/>
<feature type="active site" evidence="5">
    <location>
        <position position="260"/>
    </location>
</feature>
<dbReference type="Gene3D" id="3.40.605.10">
    <property type="entry name" value="Aldehyde Dehydrogenase, Chain A, domain 1"/>
    <property type="match status" value="1"/>
</dbReference>
<dbReference type="PROSITE" id="PS00687">
    <property type="entry name" value="ALDEHYDE_DEHYDR_GLU"/>
    <property type="match status" value="1"/>
</dbReference>
<keyword evidence="2 4" id="KW-0560">Oxidoreductase</keyword>
<evidence type="ECO:0000313" key="10">
    <source>
        <dbReference type="EnsemblMetazoa" id="XP_022651673"/>
    </source>
</evidence>
<dbReference type="FunFam" id="3.40.309.10:FF:000003">
    <property type="entry name" value="Aldehyde dehydrogenase"/>
    <property type="match status" value="1"/>
</dbReference>
<evidence type="ECO:0000256" key="2">
    <source>
        <dbReference type="ARBA" id="ARBA00023002"/>
    </source>
</evidence>
<keyword evidence="3" id="KW-0520">NAD</keyword>
<evidence type="ECO:0000259" key="9">
    <source>
        <dbReference type="Pfam" id="PF00171"/>
    </source>
</evidence>
<evidence type="ECO:0000256" key="8">
    <source>
        <dbReference type="SAM" id="Phobius"/>
    </source>
</evidence>
<dbReference type="RefSeq" id="XP_022651674.1">
    <property type="nucleotide sequence ID" value="XM_022795939.1"/>
</dbReference>
<dbReference type="InterPro" id="IPR016161">
    <property type="entry name" value="Ald_DH/histidinol_DH"/>
</dbReference>
<comment type="similarity">
    <text evidence="1 4 7">Belongs to the aldehyde dehydrogenase family.</text>
</comment>
<dbReference type="Proteomes" id="UP000594260">
    <property type="component" value="Unplaced"/>
</dbReference>
<dbReference type="GO" id="GO:0004029">
    <property type="term" value="F:aldehyde dehydrogenase (NAD+) activity"/>
    <property type="evidence" value="ECO:0007669"/>
    <property type="project" value="TreeGrafter"/>
</dbReference>
<dbReference type="GO" id="GO:0005737">
    <property type="term" value="C:cytoplasm"/>
    <property type="evidence" value="ECO:0007669"/>
    <property type="project" value="TreeGrafter"/>
</dbReference>
<dbReference type="OrthoDB" id="440325at2759"/>
<dbReference type="PROSITE" id="PS00070">
    <property type="entry name" value="ALDEHYDE_DEHYDR_CYS"/>
    <property type="match status" value="1"/>
</dbReference>
<dbReference type="KEGG" id="vde:111246402"/>
<keyword evidence="11" id="KW-1185">Reference proteome</keyword>
<dbReference type="Pfam" id="PF00171">
    <property type="entry name" value="Aldedh"/>
    <property type="match status" value="1"/>
</dbReference>
<dbReference type="Gene3D" id="3.40.309.10">
    <property type="entry name" value="Aldehyde Dehydrogenase, Chain A, domain 2"/>
    <property type="match status" value="1"/>
</dbReference>
<dbReference type="EnsemblMetazoa" id="XM_022795938">
    <property type="protein sequence ID" value="XP_022651673"/>
    <property type="gene ID" value="LOC111246402"/>
</dbReference>
<dbReference type="InterPro" id="IPR016160">
    <property type="entry name" value="Ald_DH_CS_CYS"/>
</dbReference>
<dbReference type="InterPro" id="IPR012394">
    <property type="entry name" value="Aldehyde_DH_NAD(P)"/>
</dbReference>
<dbReference type="InterPro" id="IPR016162">
    <property type="entry name" value="Ald_DH_N"/>
</dbReference>
<dbReference type="FunCoup" id="A0A7M7JH08">
    <property type="interactions" value="433"/>
</dbReference>
<evidence type="ECO:0000256" key="7">
    <source>
        <dbReference type="RuleBase" id="RU003345"/>
    </source>
</evidence>
<feature type="transmembrane region" description="Helical" evidence="8">
    <location>
        <begin position="485"/>
        <end position="509"/>
    </location>
</feature>
<dbReference type="GeneID" id="111246402"/>
<keyword evidence="8" id="KW-0472">Membrane</keyword>
<accession>A0A7M7JH08</accession>
<evidence type="ECO:0000256" key="1">
    <source>
        <dbReference type="ARBA" id="ARBA00009986"/>
    </source>
</evidence>
<dbReference type="EnsemblMetazoa" id="XM_022795939">
    <property type="protein sequence ID" value="XP_022651674"/>
    <property type="gene ID" value="LOC111246402"/>
</dbReference>
<evidence type="ECO:0000256" key="3">
    <source>
        <dbReference type="ARBA" id="ARBA00023027"/>
    </source>
</evidence>
<dbReference type="InterPro" id="IPR029510">
    <property type="entry name" value="Ald_DH_CS_GLU"/>
</dbReference>
<dbReference type="RefSeq" id="XP_022651673.1">
    <property type="nucleotide sequence ID" value="XM_022795938.1"/>
</dbReference>
<dbReference type="EnsemblMetazoa" id="XM_022795937">
    <property type="protein sequence ID" value="XP_022651672"/>
    <property type="gene ID" value="LOC111246402"/>
</dbReference>
<dbReference type="OMA" id="EIDWCKQ"/>
<sequence length="517" mass="58056">MSNSVESFHTFGTDEVVQTEYTDQLNKIRQTFASGRTKSVKWRKTQLKALQRFLEDNSDLLVKALDSDLRKNRQESLLFDIEFAVNDVKGAIMELHNWVKPEPATRCLMAVMDTPYIWNEPYGVCLIMGAWNYPVQLLISPAVGAIAAGNAVVFKPSDLAPATAAVMEKLTSYLDPDVFLVVNSGVAQCTELLKERFDHIFYTGSTNVGKIVYAAAQRYLTPVVLELGGKSPVYIDDTADLSISAKRIMWGKLVNAGQTCVAPDYILCPENIYDKFIDECKKAVYDFYGDNPKKAKEYGRIVTNRHTKRLEDMIQGADIVLGGEVDVEARYVAPTIIKNVQKDDPIMREEIFGPILPVIKVKDMFEAVEFINSRDKPLTSYVFSKEQKVIRSFINDTTSGSVCANDVLVHLSIDSLPFGGVGNSGIGRYHGKYTFDCFSNKKAVLLRNFNPVGEYLGSRRYPPHTFAGLALFRQLLAKRPNPFRYVHFVTPYIMAVVIGIGGTVLHQYLTMKEEQRQ</sequence>
<dbReference type="AlphaFoldDB" id="A0A7M7JH08"/>
<evidence type="ECO:0000256" key="6">
    <source>
        <dbReference type="PROSITE-ProRule" id="PRU10007"/>
    </source>
</evidence>
<name>A0A7M7JH08_VARDE</name>
<organism evidence="10 11">
    <name type="scientific">Varroa destructor</name>
    <name type="common">Honeybee mite</name>
    <dbReference type="NCBI Taxonomy" id="109461"/>
    <lineage>
        <taxon>Eukaryota</taxon>
        <taxon>Metazoa</taxon>
        <taxon>Ecdysozoa</taxon>
        <taxon>Arthropoda</taxon>
        <taxon>Chelicerata</taxon>
        <taxon>Arachnida</taxon>
        <taxon>Acari</taxon>
        <taxon>Parasitiformes</taxon>
        <taxon>Mesostigmata</taxon>
        <taxon>Gamasina</taxon>
        <taxon>Dermanyssoidea</taxon>
        <taxon>Varroidae</taxon>
        <taxon>Varroa</taxon>
    </lineage>
</organism>
<feature type="domain" description="Aldehyde dehydrogenase" evidence="9">
    <location>
        <begin position="25"/>
        <end position="444"/>
    </location>
</feature>
<dbReference type="PIRSF" id="PIRSF036492">
    <property type="entry name" value="ALDH"/>
    <property type="match status" value="1"/>
</dbReference>